<feature type="domain" description="Orn/DAP/Arg decarboxylase 2 N-terminal" evidence="3">
    <location>
        <begin position="41"/>
        <end position="269"/>
    </location>
</feature>
<evidence type="ECO:0000256" key="2">
    <source>
        <dbReference type="ARBA" id="ARBA00022898"/>
    </source>
</evidence>
<evidence type="ECO:0000259" key="3">
    <source>
        <dbReference type="Pfam" id="PF02784"/>
    </source>
</evidence>
<organism evidence="4 5">
    <name type="scientific">Enteractinococcus coprophilus</name>
    <dbReference type="NCBI Taxonomy" id="1027633"/>
    <lineage>
        <taxon>Bacteria</taxon>
        <taxon>Bacillati</taxon>
        <taxon>Actinomycetota</taxon>
        <taxon>Actinomycetes</taxon>
        <taxon>Micrococcales</taxon>
        <taxon>Micrococcaceae</taxon>
    </lineage>
</organism>
<dbReference type="AlphaFoldDB" id="A0A543AMN1"/>
<dbReference type="OrthoDB" id="9805604at2"/>
<dbReference type="EMBL" id="VFOU01000001">
    <property type="protein sequence ID" value="TQL73841.1"/>
    <property type="molecule type" value="Genomic_DNA"/>
</dbReference>
<evidence type="ECO:0000313" key="5">
    <source>
        <dbReference type="Proteomes" id="UP000319746"/>
    </source>
</evidence>
<reference evidence="4 5" key="1">
    <citation type="submission" date="2019-06" db="EMBL/GenBank/DDBJ databases">
        <title>Sequencing the genomes of 1000 actinobacteria strains.</title>
        <authorList>
            <person name="Klenk H.-P."/>
        </authorList>
    </citation>
    <scope>NUCLEOTIDE SEQUENCE [LARGE SCALE GENOMIC DNA]</scope>
    <source>
        <strain evidence="4 5">DSM 24083</strain>
    </source>
</reference>
<dbReference type="SUPFAM" id="SSF50621">
    <property type="entry name" value="Alanine racemase C-terminal domain-like"/>
    <property type="match status" value="1"/>
</dbReference>
<dbReference type="InterPro" id="IPR000183">
    <property type="entry name" value="Orn/DAP/Arg_de-COase"/>
</dbReference>
<evidence type="ECO:0000256" key="1">
    <source>
        <dbReference type="ARBA" id="ARBA00001933"/>
    </source>
</evidence>
<dbReference type="GO" id="GO:0008836">
    <property type="term" value="F:diaminopimelate decarboxylase activity"/>
    <property type="evidence" value="ECO:0007669"/>
    <property type="project" value="TreeGrafter"/>
</dbReference>
<dbReference type="InterPro" id="IPR029066">
    <property type="entry name" value="PLP-binding_barrel"/>
</dbReference>
<dbReference type="Gene3D" id="2.40.37.10">
    <property type="entry name" value="Lyase, Ornithine Decarboxylase, Chain A, domain 1"/>
    <property type="match status" value="1"/>
</dbReference>
<dbReference type="Pfam" id="PF02784">
    <property type="entry name" value="Orn_Arg_deC_N"/>
    <property type="match status" value="1"/>
</dbReference>
<keyword evidence="5" id="KW-1185">Reference proteome</keyword>
<keyword evidence="2" id="KW-0663">Pyridoxal phosphate</keyword>
<dbReference type="Gene3D" id="3.20.20.10">
    <property type="entry name" value="Alanine racemase"/>
    <property type="match status" value="1"/>
</dbReference>
<evidence type="ECO:0000313" key="4">
    <source>
        <dbReference type="EMBL" id="TQL73841.1"/>
    </source>
</evidence>
<dbReference type="SUPFAM" id="SSF51419">
    <property type="entry name" value="PLP-binding barrel"/>
    <property type="match status" value="1"/>
</dbReference>
<gene>
    <name evidence="4" type="ORF">FB556_0289</name>
</gene>
<proteinExistence type="predicted"/>
<name>A0A543AMN1_9MICC</name>
<dbReference type="PANTHER" id="PTHR43727:SF3">
    <property type="entry name" value="GROUP IV DECARBOXYLASE"/>
    <property type="match status" value="1"/>
</dbReference>
<dbReference type="RefSeq" id="WP_141864070.1">
    <property type="nucleotide sequence ID" value="NZ_BAABAN010000017.1"/>
</dbReference>
<comment type="caution">
    <text evidence="4">The sequence shown here is derived from an EMBL/GenBank/DDBJ whole genome shotgun (WGS) entry which is preliminary data.</text>
</comment>
<dbReference type="PANTHER" id="PTHR43727">
    <property type="entry name" value="DIAMINOPIMELATE DECARBOXYLASE"/>
    <property type="match status" value="1"/>
</dbReference>
<protein>
    <submittedName>
        <fullName evidence="4">Diaminopimelate decarboxylase</fullName>
    </submittedName>
</protein>
<sequence length="432" mass="48566">MDRSHLLDEKQPPTPAFVIDEPLLEKFTDRFLTAKHTHWPYSILGYSFKTNSLPWLVAFMRDRGAWAEVVSDAEYELALTLGYSPDRIVLNGPYKSRERLRTALLGGSIVNLDAKRDVAWTIELARELPDRDFGVGLRINWDLETRAPGESTFGEQKSRFGFSPENGELDQAISELKAAGVRIAGIHVHRNSRTQSLKVYQAAATVAAEIITSRNLDLDWIDIGGGFFGSEHGSPTFDDYFQVISETLEGVVDMERTCLITEPGGALVAVPFEFHASVVDIKEIEGQRLVVTDASRTNIDPLLRKDKPYEISLKTQSTERLAQQVLCGFTLVEGDRMMTLQDTPALQLDDRIVFYKVGAYTLSLQPLFIEYLPAVYVRNEDQQLQLVRRKWGALEYVQGSYWPQSPAEPMEDAVTLKRPVNTARKLGAEPAI</sequence>
<accession>A0A543AMN1</accession>
<dbReference type="Proteomes" id="UP000319746">
    <property type="component" value="Unassembled WGS sequence"/>
</dbReference>
<dbReference type="PRINTS" id="PR01179">
    <property type="entry name" value="ODADCRBXLASE"/>
</dbReference>
<dbReference type="GO" id="GO:0009089">
    <property type="term" value="P:lysine biosynthetic process via diaminopimelate"/>
    <property type="evidence" value="ECO:0007669"/>
    <property type="project" value="TreeGrafter"/>
</dbReference>
<dbReference type="InterPro" id="IPR009006">
    <property type="entry name" value="Ala_racemase/Decarboxylase_C"/>
</dbReference>
<comment type="cofactor">
    <cofactor evidence="1">
        <name>pyridoxal 5'-phosphate</name>
        <dbReference type="ChEBI" id="CHEBI:597326"/>
    </cofactor>
</comment>
<dbReference type="InterPro" id="IPR022644">
    <property type="entry name" value="De-COase2_N"/>
</dbReference>